<feature type="binding site" evidence="6">
    <location>
        <position position="146"/>
    </location>
    <ligand>
        <name>S-adenosyl-L-methionine</name>
        <dbReference type="ChEBI" id="CHEBI:59789"/>
    </ligand>
</feature>
<keyword evidence="7" id="KW-0687">Ribonucleoprotein</keyword>
<dbReference type="EMBL" id="CP042435">
    <property type="protein sequence ID" value="QEC68493.1"/>
    <property type="molecule type" value="Genomic_DNA"/>
</dbReference>
<dbReference type="PANTHER" id="PTHR43648:SF1">
    <property type="entry name" value="ELECTRON TRANSFER FLAVOPROTEIN BETA SUBUNIT LYSINE METHYLTRANSFERASE"/>
    <property type="match status" value="1"/>
</dbReference>
<evidence type="ECO:0000256" key="4">
    <source>
        <dbReference type="ARBA" id="ARBA00022679"/>
    </source>
</evidence>
<feature type="binding site" evidence="6">
    <location>
        <position position="125"/>
    </location>
    <ligand>
        <name>S-adenosyl-L-methionine</name>
        <dbReference type="ChEBI" id="CHEBI:59789"/>
    </ligand>
</feature>
<dbReference type="GO" id="GO:0032259">
    <property type="term" value="P:methylation"/>
    <property type="evidence" value="ECO:0007669"/>
    <property type="project" value="UniProtKB-KW"/>
</dbReference>
<dbReference type="Pfam" id="PF06325">
    <property type="entry name" value="PrmA"/>
    <property type="match status" value="1"/>
</dbReference>
<proteinExistence type="inferred from homology"/>
<dbReference type="PIRSF" id="PIRSF000401">
    <property type="entry name" value="RPL11_MTase"/>
    <property type="match status" value="1"/>
</dbReference>
<dbReference type="RefSeq" id="WP_147190554.1">
    <property type="nucleotide sequence ID" value="NZ_CP042435.1"/>
</dbReference>
<gene>
    <name evidence="6" type="primary">prmA</name>
    <name evidence="7" type="ORF">FRZ67_14695</name>
</gene>
<organism evidence="7 8">
    <name type="scientific">Panacibacter ginsenosidivorans</name>
    <dbReference type="NCBI Taxonomy" id="1813871"/>
    <lineage>
        <taxon>Bacteria</taxon>
        <taxon>Pseudomonadati</taxon>
        <taxon>Bacteroidota</taxon>
        <taxon>Chitinophagia</taxon>
        <taxon>Chitinophagales</taxon>
        <taxon>Chitinophagaceae</taxon>
        <taxon>Panacibacter</taxon>
    </lineage>
</organism>
<dbReference type="HAMAP" id="MF_00735">
    <property type="entry name" value="Methyltr_PrmA"/>
    <property type="match status" value="1"/>
</dbReference>
<dbReference type="OrthoDB" id="9785995at2"/>
<comment type="function">
    <text evidence="6">Methylates ribosomal protein L11.</text>
</comment>
<evidence type="ECO:0000256" key="5">
    <source>
        <dbReference type="ARBA" id="ARBA00022691"/>
    </source>
</evidence>
<keyword evidence="5 6" id="KW-0949">S-adenosyl-L-methionine</keyword>
<feature type="binding site" evidence="6">
    <location>
        <position position="209"/>
    </location>
    <ligand>
        <name>S-adenosyl-L-methionine</name>
        <dbReference type="ChEBI" id="CHEBI:59789"/>
    </ligand>
</feature>
<keyword evidence="2 6" id="KW-0963">Cytoplasm</keyword>
<evidence type="ECO:0000256" key="2">
    <source>
        <dbReference type="ARBA" id="ARBA00022490"/>
    </source>
</evidence>
<dbReference type="GO" id="GO:0005840">
    <property type="term" value="C:ribosome"/>
    <property type="evidence" value="ECO:0007669"/>
    <property type="project" value="UniProtKB-KW"/>
</dbReference>
<evidence type="ECO:0000313" key="7">
    <source>
        <dbReference type="EMBL" id="QEC68493.1"/>
    </source>
</evidence>
<comment type="similarity">
    <text evidence="1 6">Belongs to the methyltransferase superfamily. PrmA family.</text>
</comment>
<dbReference type="PANTHER" id="PTHR43648">
    <property type="entry name" value="ELECTRON TRANSFER FLAVOPROTEIN BETA SUBUNIT LYSINE METHYLTRANSFERASE"/>
    <property type="match status" value="1"/>
</dbReference>
<dbReference type="AlphaFoldDB" id="A0A5B8VBV8"/>
<evidence type="ECO:0000313" key="8">
    <source>
        <dbReference type="Proteomes" id="UP000321533"/>
    </source>
</evidence>
<dbReference type="InterPro" id="IPR004498">
    <property type="entry name" value="Ribosomal_PrmA_MeTrfase"/>
</dbReference>
<dbReference type="Gene3D" id="3.40.50.150">
    <property type="entry name" value="Vaccinia Virus protein VP39"/>
    <property type="match status" value="1"/>
</dbReference>
<dbReference type="Proteomes" id="UP000321533">
    <property type="component" value="Chromosome"/>
</dbReference>
<comment type="subcellular location">
    <subcellularLocation>
        <location evidence="6">Cytoplasm</location>
    </subcellularLocation>
</comment>
<dbReference type="SUPFAM" id="SSF53335">
    <property type="entry name" value="S-adenosyl-L-methionine-dependent methyltransferases"/>
    <property type="match status" value="1"/>
</dbReference>
<feature type="binding site" evidence="6">
    <location>
        <position position="168"/>
    </location>
    <ligand>
        <name>S-adenosyl-L-methionine</name>
        <dbReference type="ChEBI" id="CHEBI:59789"/>
    </ligand>
</feature>
<name>A0A5B8VBV8_9BACT</name>
<keyword evidence="4 6" id="KW-0808">Transferase</keyword>
<keyword evidence="3 6" id="KW-0489">Methyltransferase</keyword>
<dbReference type="GO" id="GO:0005737">
    <property type="term" value="C:cytoplasm"/>
    <property type="evidence" value="ECO:0007669"/>
    <property type="project" value="UniProtKB-SubCell"/>
</dbReference>
<evidence type="ECO:0000256" key="6">
    <source>
        <dbReference type="HAMAP-Rule" id="MF_00735"/>
    </source>
</evidence>
<dbReference type="GO" id="GO:0016279">
    <property type="term" value="F:protein-lysine N-methyltransferase activity"/>
    <property type="evidence" value="ECO:0007669"/>
    <property type="project" value="TreeGrafter"/>
</dbReference>
<reference evidence="7 8" key="1">
    <citation type="journal article" date="2016" name="Int. J. Syst. Evol. Microbiol.">
        <title>Panacibacter ginsenosidivorans gen. nov., sp. nov., with ginsenoside converting activity isolated from soil of a ginseng field.</title>
        <authorList>
            <person name="Siddiqi M.Z."/>
            <person name="Muhammad Shafi S."/>
            <person name="Choi K.D."/>
            <person name="Im W.T."/>
        </authorList>
    </citation>
    <scope>NUCLEOTIDE SEQUENCE [LARGE SCALE GENOMIC DNA]</scope>
    <source>
        <strain evidence="7 8">Gsoil1550</strain>
    </source>
</reference>
<dbReference type="NCBIfam" id="NF001785">
    <property type="entry name" value="PRK00517.2-2"/>
    <property type="match status" value="1"/>
</dbReference>
<comment type="catalytic activity">
    <reaction evidence="6">
        <text>L-lysyl-[protein] + 3 S-adenosyl-L-methionine = N(6),N(6),N(6)-trimethyl-L-lysyl-[protein] + 3 S-adenosyl-L-homocysteine + 3 H(+)</text>
        <dbReference type="Rhea" id="RHEA:54192"/>
        <dbReference type="Rhea" id="RHEA-COMP:9752"/>
        <dbReference type="Rhea" id="RHEA-COMP:13826"/>
        <dbReference type="ChEBI" id="CHEBI:15378"/>
        <dbReference type="ChEBI" id="CHEBI:29969"/>
        <dbReference type="ChEBI" id="CHEBI:57856"/>
        <dbReference type="ChEBI" id="CHEBI:59789"/>
        <dbReference type="ChEBI" id="CHEBI:61961"/>
    </reaction>
</comment>
<dbReference type="KEGG" id="pgin:FRZ67_14695"/>
<dbReference type="InterPro" id="IPR050078">
    <property type="entry name" value="Ribosomal_L11_MeTrfase_PrmA"/>
</dbReference>
<evidence type="ECO:0000256" key="1">
    <source>
        <dbReference type="ARBA" id="ARBA00009741"/>
    </source>
</evidence>
<keyword evidence="7" id="KW-0689">Ribosomal protein</keyword>
<sequence>MPTNYIQVTIQNVSAEQSDLLVAKLAELGFDGFEETENALKAFATVDKFSNEEVVTMLVPMKLEYSIEAIVSKNWNEEWEKNFEPVVVDDFVAVRADFHAPVKEVQYEIIITPKMSFGTGHHATTFLMMQQMREIDFKNKNVFDFGTGTGILAILAEKLGAAYIFAIDNDEWSIENARENAEKNNCSLIDISLEKEPGEKSNFDIILANINKNVILTYISLLVGRLNKNGQLLLSGLLKEDESDILQAIKALAVNHISTTHKNNWICVQIFN</sequence>
<dbReference type="CDD" id="cd02440">
    <property type="entry name" value="AdoMet_MTases"/>
    <property type="match status" value="1"/>
</dbReference>
<dbReference type="InterPro" id="IPR029063">
    <property type="entry name" value="SAM-dependent_MTases_sf"/>
</dbReference>
<dbReference type="EC" id="2.1.1.-" evidence="6"/>
<accession>A0A5B8VBV8</accession>
<protein>
    <recommendedName>
        <fullName evidence="6">Ribosomal protein L11 methyltransferase</fullName>
        <shortName evidence="6">L11 Mtase</shortName>
        <ecNumber evidence="6">2.1.1.-</ecNumber>
    </recommendedName>
</protein>
<keyword evidence="8" id="KW-1185">Reference proteome</keyword>
<evidence type="ECO:0000256" key="3">
    <source>
        <dbReference type="ARBA" id="ARBA00022603"/>
    </source>
</evidence>